<dbReference type="SMART" id="SM00822">
    <property type="entry name" value="PKS_KR"/>
    <property type="match status" value="1"/>
</dbReference>
<dbReference type="PROSITE" id="PS00061">
    <property type="entry name" value="ADH_SHORT"/>
    <property type="match status" value="1"/>
</dbReference>
<dbReference type="Gene3D" id="3.40.50.720">
    <property type="entry name" value="NAD(P)-binding Rossmann-like Domain"/>
    <property type="match status" value="1"/>
</dbReference>
<comment type="caution">
    <text evidence="5">The sequence shown here is derived from an EMBL/GenBank/DDBJ whole genome shotgun (WGS) entry which is preliminary data.</text>
</comment>
<name>A0A243W794_9BACT</name>
<comment type="similarity">
    <text evidence="1 3">Belongs to the short-chain dehydrogenases/reductases (SDR) family.</text>
</comment>
<dbReference type="PRINTS" id="PR00080">
    <property type="entry name" value="SDRFAMILY"/>
</dbReference>
<reference evidence="5 6" key="1">
    <citation type="submission" date="2017-01" db="EMBL/GenBank/DDBJ databases">
        <title>A new Hymenobacter.</title>
        <authorList>
            <person name="Liang Y."/>
            <person name="Feng F."/>
        </authorList>
    </citation>
    <scope>NUCLEOTIDE SEQUENCE [LARGE SCALE GENOMIC DNA]</scope>
    <source>
        <strain evidence="5">MIMBbqt21</strain>
    </source>
</reference>
<accession>A0A243W794</accession>
<dbReference type="InterPro" id="IPR036291">
    <property type="entry name" value="NAD(P)-bd_dom_sf"/>
</dbReference>
<evidence type="ECO:0000313" key="6">
    <source>
        <dbReference type="Proteomes" id="UP000194873"/>
    </source>
</evidence>
<dbReference type="InterPro" id="IPR002347">
    <property type="entry name" value="SDR_fam"/>
</dbReference>
<evidence type="ECO:0000256" key="2">
    <source>
        <dbReference type="ARBA" id="ARBA00023002"/>
    </source>
</evidence>
<dbReference type="Proteomes" id="UP000194873">
    <property type="component" value="Unassembled WGS sequence"/>
</dbReference>
<sequence length="264" mass="28353">MTASLPQTALITGASSGIGYEFAHLFARDGIHLVLVARREPLLAALKADLERQYGIQVTYLAVDLAAPGQATAVYQYCQDHQVLVDYLVNNAGYGSYKDVAQEDAGVYEDMLALNVVALTTLSTLVAREMVARQRGRILNVGSTSAYQPVPHMAVYGASKSYVLHFTEALHAELRGTGVTATVLSPGVTATGFVARAAMNQWSQAQGTLLEASAVAQAGYQAMRQGKLNVVPGWKNKVLAWSIGLVPSRRLKLAMSARFMRAAH</sequence>
<evidence type="ECO:0000256" key="1">
    <source>
        <dbReference type="ARBA" id="ARBA00006484"/>
    </source>
</evidence>
<dbReference type="PANTHER" id="PTHR44196">
    <property type="entry name" value="DEHYDROGENASE/REDUCTASE SDR FAMILY MEMBER 7B"/>
    <property type="match status" value="1"/>
</dbReference>
<dbReference type="PRINTS" id="PR00081">
    <property type="entry name" value="GDHRDH"/>
</dbReference>
<evidence type="ECO:0000313" key="5">
    <source>
        <dbReference type="EMBL" id="OUJ70291.1"/>
    </source>
</evidence>
<dbReference type="AlphaFoldDB" id="A0A243W794"/>
<dbReference type="GO" id="GO:0016020">
    <property type="term" value="C:membrane"/>
    <property type="evidence" value="ECO:0007669"/>
    <property type="project" value="TreeGrafter"/>
</dbReference>
<dbReference type="GO" id="GO:0016491">
    <property type="term" value="F:oxidoreductase activity"/>
    <property type="evidence" value="ECO:0007669"/>
    <property type="project" value="UniProtKB-KW"/>
</dbReference>
<gene>
    <name evidence="5" type="ORF">BXP70_24665</name>
</gene>
<dbReference type="InterPro" id="IPR020904">
    <property type="entry name" value="Sc_DH/Rdtase_CS"/>
</dbReference>
<dbReference type="SUPFAM" id="SSF51735">
    <property type="entry name" value="NAD(P)-binding Rossmann-fold domains"/>
    <property type="match status" value="1"/>
</dbReference>
<dbReference type="PIRSF" id="PIRSF000126">
    <property type="entry name" value="11-beta-HSD1"/>
    <property type="match status" value="1"/>
</dbReference>
<dbReference type="PANTHER" id="PTHR44196:SF2">
    <property type="entry name" value="SHORT-CHAIN DEHYDROGENASE-RELATED"/>
    <property type="match status" value="1"/>
</dbReference>
<feature type="domain" description="Ketoreductase" evidence="4">
    <location>
        <begin position="7"/>
        <end position="187"/>
    </location>
</feature>
<organism evidence="5 6">
    <name type="scientific">Hymenobacter crusticola</name>
    <dbReference type="NCBI Taxonomy" id="1770526"/>
    <lineage>
        <taxon>Bacteria</taxon>
        <taxon>Pseudomonadati</taxon>
        <taxon>Bacteroidota</taxon>
        <taxon>Cytophagia</taxon>
        <taxon>Cytophagales</taxon>
        <taxon>Hymenobacteraceae</taxon>
        <taxon>Hymenobacter</taxon>
    </lineage>
</organism>
<protein>
    <recommendedName>
        <fullName evidence="4">Ketoreductase domain-containing protein</fullName>
    </recommendedName>
</protein>
<evidence type="ECO:0000256" key="3">
    <source>
        <dbReference type="RuleBase" id="RU000363"/>
    </source>
</evidence>
<dbReference type="OrthoDB" id="9808814at2"/>
<dbReference type="RefSeq" id="WP_086596787.1">
    <property type="nucleotide sequence ID" value="NZ_MTSE01000024.1"/>
</dbReference>
<dbReference type="InterPro" id="IPR057326">
    <property type="entry name" value="KR_dom"/>
</dbReference>
<evidence type="ECO:0000259" key="4">
    <source>
        <dbReference type="SMART" id="SM00822"/>
    </source>
</evidence>
<dbReference type="EMBL" id="MTSE01000024">
    <property type="protein sequence ID" value="OUJ70291.1"/>
    <property type="molecule type" value="Genomic_DNA"/>
</dbReference>
<proteinExistence type="inferred from homology"/>
<keyword evidence="6" id="KW-1185">Reference proteome</keyword>
<dbReference type="Pfam" id="PF00106">
    <property type="entry name" value="adh_short"/>
    <property type="match status" value="1"/>
</dbReference>
<keyword evidence="2" id="KW-0560">Oxidoreductase</keyword>
<dbReference type="CDD" id="cd05233">
    <property type="entry name" value="SDR_c"/>
    <property type="match status" value="1"/>
</dbReference>